<dbReference type="InterPro" id="IPR016936">
    <property type="entry name" value="UCP029693"/>
</dbReference>
<protein>
    <recommendedName>
        <fullName evidence="4">DUF2333 family protein</fullName>
    </recommendedName>
</protein>
<dbReference type="OrthoDB" id="7594726at2"/>
<evidence type="ECO:0000256" key="1">
    <source>
        <dbReference type="SAM" id="Phobius"/>
    </source>
</evidence>
<sequence length="388" mass="43348">MLDPIVAFFQRVFAAIGRGIGLFISWLVWPFVAAANWYRQRSWLIKGPIGIVLLGLVALYGYFIWQTQVWTNFNIDYVNAYNFPARKNDAGLPVKSAAQSSGATTATGQTAGQAAPANACERSAIVDVAADLIDFNVDQNAWISSMVLYKLGLFGIDWDDTPWLDNKASFQRGVNQAVRRTTVELVDSLGRVRGTSGVNNDLQSARGNIQFDEETWYFSLSPFGPRTPTPSIYRAAARDLQRFNASLTACNSTFDARSDNLVEFLDRIANDIGNTSAIIRERSEFHNGGWFDVRADDRFWFAFGQLYGYYGILSAAGADFDSVIAQRGLTQIWNETLKQLRSALNIQPAIISNGREDGWIMPTHLATMGFYILRVRSNLVEMRDILAR</sequence>
<proteinExistence type="predicted"/>
<keyword evidence="3" id="KW-1185">Reference proteome</keyword>
<evidence type="ECO:0000313" key="3">
    <source>
        <dbReference type="Proteomes" id="UP000219167"/>
    </source>
</evidence>
<dbReference type="EMBL" id="OBQD01000009">
    <property type="protein sequence ID" value="SOC42186.1"/>
    <property type="molecule type" value="Genomic_DNA"/>
</dbReference>
<evidence type="ECO:0000313" key="2">
    <source>
        <dbReference type="EMBL" id="SOC42186.1"/>
    </source>
</evidence>
<name>A0A285UNI1_9HYPH</name>
<dbReference type="Pfam" id="PF10095">
    <property type="entry name" value="DUF2333"/>
    <property type="match status" value="2"/>
</dbReference>
<dbReference type="Proteomes" id="UP000219167">
    <property type="component" value="Unassembled WGS sequence"/>
</dbReference>
<reference evidence="2 3" key="1">
    <citation type="submission" date="2017-08" db="EMBL/GenBank/DDBJ databases">
        <authorList>
            <person name="de Groot N.N."/>
        </authorList>
    </citation>
    <scope>NUCLEOTIDE SEQUENCE [LARGE SCALE GENOMIC DNA]</scope>
    <source>
        <strain evidence="2 3">JC85</strain>
    </source>
</reference>
<keyword evidence="1" id="KW-1133">Transmembrane helix</keyword>
<accession>A0A285UNI1</accession>
<keyword evidence="1" id="KW-0812">Transmembrane</keyword>
<dbReference type="RefSeq" id="WP_097140828.1">
    <property type="nucleotide sequence ID" value="NZ_OBQD01000009.1"/>
</dbReference>
<feature type="transmembrane region" description="Helical" evidence="1">
    <location>
        <begin position="44"/>
        <end position="65"/>
    </location>
</feature>
<dbReference type="AlphaFoldDB" id="A0A285UNI1"/>
<evidence type="ECO:0008006" key="4">
    <source>
        <dbReference type="Google" id="ProtNLM"/>
    </source>
</evidence>
<keyword evidence="1" id="KW-0472">Membrane</keyword>
<gene>
    <name evidence="2" type="ORF">SAMN05892877_109244</name>
</gene>
<feature type="transmembrane region" description="Helical" evidence="1">
    <location>
        <begin position="12"/>
        <end position="32"/>
    </location>
</feature>
<organism evidence="2 3">
    <name type="scientific">Rhizobium subbaraonis</name>
    <dbReference type="NCBI Taxonomy" id="908946"/>
    <lineage>
        <taxon>Bacteria</taxon>
        <taxon>Pseudomonadati</taxon>
        <taxon>Pseudomonadota</taxon>
        <taxon>Alphaproteobacteria</taxon>
        <taxon>Hyphomicrobiales</taxon>
        <taxon>Rhizobiaceae</taxon>
        <taxon>Rhizobium/Agrobacterium group</taxon>
        <taxon>Rhizobium</taxon>
    </lineage>
</organism>